<feature type="region of interest" description="Disordered" evidence="1">
    <location>
        <begin position="278"/>
        <end position="304"/>
    </location>
</feature>
<accession>A0ABV8PZ27</accession>
<feature type="transmembrane region" description="Helical" evidence="2">
    <location>
        <begin position="328"/>
        <end position="347"/>
    </location>
</feature>
<reference evidence="4" key="1">
    <citation type="journal article" date="2019" name="Int. J. Syst. Evol. Microbiol.">
        <title>The Global Catalogue of Microorganisms (GCM) 10K type strain sequencing project: providing services to taxonomists for standard genome sequencing and annotation.</title>
        <authorList>
            <consortium name="The Broad Institute Genomics Platform"/>
            <consortium name="The Broad Institute Genome Sequencing Center for Infectious Disease"/>
            <person name="Wu L."/>
            <person name="Ma J."/>
        </authorList>
    </citation>
    <scope>NUCLEOTIDE SEQUENCE [LARGE SCALE GENOMIC DNA]</scope>
    <source>
        <strain evidence="4">CECT 8010</strain>
    </source>
</reference>
<dbReference type="Pfam" id="PF12412">
    <property type="entry name" value="DUF3667"/>
    <property type="match status" value="1"/>
</dbReference>
<keyword evidence="4" id="KW-1185">Reference proteome</keyword>
<gene>
    <name evidence="3" type="ORF">ACFOW1_10830</name>
</gene>
<keyword evidence="2" id="KW-0812">Transmembrane</keyword>
<feature type="transmembrane region" description="Helical" evidence="2">
    <location>
        <begin position="426"/>
        <end position="450"/>
    </location>
</feature>
<name>A0ABV8PZ27_9BACT</name>
<keyword evidence="2" id="KW-0472">Membrane</keyword>
<evidence type="ECO:0000313" key="3">
    <source>
        <dbReference type="EMBL" id="MFC4232388.1"/>
    </source>
</evidence>
<dbReference type="EMBL" id="JBHSDC010000022">
    <property type="protein sequence ID" value="MFC4232388.1"/>
    <property type="molecule type" value="Genomic_DNA"/>
</dbReference>
<keyword evidence="2" id="KW-1133">Transmembrane helix</keyword>
<dbReference type="InterPro" id="IPR022134">
    <property type="entry name" value="DUF3667"/>
</dbReference>
<organism evidence="3 4">
    <name type="scientific">Parasediminibacterium paludis</name>
    <dbReference type="NCBI Taxonomy" id="908966"/>
    <lineage>
        <taxon>Bacteria</taxon>
        <taxon>Pseudomonadati</taxon>
        <taxon>Bacteroidota</taxon>
        <taxon>Chitinophagia</taxon>
        <taxon>Chitinophagales</taxon>
        <taxon>Chitinophagaceae</taxon>
        <taxon>Parasediminibacterium</taxon>
    </lineage>
</organism>
<evidence type="ECO:0000313" key="4">
    <source>
        <dbReference type="Proteomes" id="UP001595906"/>
    </source>
</evidence>
<sequence length="452" mass="52160">MSHLKERKEKQCLNCNAIIYGRFCHVCGQENVEPKESFLHLVRHFIEDVTHFDGKFFDTLRYLILRPGFLAYEYMRGRRNSYLNPIRMYVFTSAIFFLIYFSVNKQEHKGKDGKNIAANEQSDKGGLFNIGDSIQANFKTNFEKEHVIDSLEAINQILSDSILKTKDASAKEKLINKQKTVVSILKISKSIIGNTINEDTITHNIASAQKTVIKDSSKANKYTFKKIDYKLDSVYLKKLEDSIIKTKDTAVKRRLQDLKNGINKKDIIVDDVSIEETKDDDEPDSVSTSGLKVSSKEKDKHSDTKSRSAFEGFLDGLSENREEVTHKIPQVMFITLPFMALILQLLYRRLKQFYYVNHIIFIVNLYIGVYLLILLELGLNYVYSLSHFGLFSFLASVVSLGTFFYVYKSIRNFYHQGRLKTFIKCLLLYFMFFLVAIISFLIVAALPFSLSH</sequence>
<feature type="compositionally biased region" description="Basic and acidic residues" evidence="1">
    <location>
        <begin position="294"/>
        <end position="304"/>
    </location>
</feature>
<feature type="transmembrane region" description="Helical" evidence="2">
    <location>
        <begin position="86"/>
        <end position="103"/>
    </location>
</feature>
<comment type="caution">
    <text evidence="3">The sequence shown here is derived from an EMBL/GenBank/DDBJ whole genome shotgun (WGS) entry which is preliminary data.</text>
</comment>
<evidence type="ECO:0000256" key="1">
    <source>
        <dbReference type="SAM" id="MobiDB-lite"/>
    </source>
</evidence>
<dbReference type="Proteomes" id="UP001595906">
    <property type="component" value="Unassembled WGS sequence"/>
</dbReference>
<proteinExistence type="predicted"/>
<feature type="transmembrane region" description="Helical" evidence="2">
    <location>
        <begin position="354"/>
        <end position="375"/>
    </location>
</feature>
<dbReference type="RefSeq" id="WP_379014221.1">
    <property type="nucleotide sequence ID" value="NZ_JBHSDC010000022.1"/>
</dbReference>
<protein>
    <submittedName>
        <fullName evidence="3">DUF3667 domain-containing protein</fullName>
    </submittedName>
</protein>
<feature type="transmembrane region" description="Helical" evidence="2">
    <location>
        <begin position="381"/>
        <end position="406"/>
    </location>
</feature>
<evidence type="ECO:0000256" key="2">
    <source>
        <dbReference type="SAM" id="Phobius"/>
    </source>
</evidence>